<evidence type="ECO:0000313" key="4">
    <source>
        <dbReference type="Proteomes" id="UP000193244"/>
    </source>
</evidence>
<feature type="region of interest" description="Disordered" evidence="1">
    <location>
        <begin position="306"/>
        <end position="338"/>
    </location>
</feature>
<dbReference type="InterPro" id="IPR041413">
    <property type="entry name" value="MLTR_LBD"/>
</dbReference>
<dbReference type="PANTHER" id="PTHR35010:SF2">
    <property type="entry name" value="BLL4672 PROTEIN"/>
    <property type="match status" value="1"/>
</dbReference>
<dbReference type="Pfam" id="PF13560">
    <property type="entry name" value="HTH_31"/>
    <property type="match status" value="1"/>
</dbReference>
<evidence type="ECO:0000256" key="1">
    <source>
        <dbReference type="SAM" id="MobiDB-lite"/>
    </source>
</evidence>
<dbReference type="EMBL" id="FXAY01000004">
    <property type="protein sequence ID" value="SMG41551.1"/>
    <property type="molecule type" value="Genomic_DNA"/>
</dbReference>
<dbReference type="Gene3D" id="1.10.260.40">
    <property type="entry name" value="lambda repressor-like DNA-binding domains"/>
    <property type="match status" value="1"/>
</dbReference>
<accession>A0A1X7KJI5</accession>
<dbReference type="STRING" id="150121.SAMN06296010_2613"/>
<dbReference type="InterPro" id="IPR010982">
    <property type="entry name" value="Lambda_DNA-bd_dom_sf"/>
</dbReference>
<proteinExistence type="predicted"/>
<evidence type="ECO:0000259" key="2">
    <source>
        <dbReference type="PROSITE" id="PS50943"/>
    </source>
</evidence>
<dbReference type="GO" id="GO:0003677">
    <property type="term" value="F:DNA binding"/>
    <property type="evidence" value="ECO:0007669"/>
    <property type="project" value="InterPro"/>
</dbReference>
<dbReference type="PROSITE" id="PS50943">
    <property type="entry name" value="HTH_CROC1"/>
    <property type="match status" value="1"/>
</dbReference>
<dbReference type="PANTHER" id="PTHR35010">
    <property type="entry name" value="BLL4672 PROTEIN-RELATED"/>
    <property type="match status" value="1"/>
</dbReference>
<evidence type="ECO:0000313" key="3">
    <source>
        <dbReference type="EMBL" id="SMG41551.1"/>
    </source>
</evidence>
<gene>
    <name evidence="3" type="ORF">SAMN06296010_2613</name>
</gene>
<dbReference type="InterPro" id="IPR001387">
    <property type="entry name" value="Cro/C1-type_HTH"/>
</dbReference>
<reference evidence="4" key="1">
    <citation type="submission" date="2017-04" db="EMBL/GenBank/DDBJ databases">
        <authorList>
            <person name="Varghese N."/>
            <person name="Submissions S."/>
        </authorList>
    </citation>
    <scope>NUCLEOTIDE SEQUENCE [LARGE SCALE GENOMIC DNA]</scope>
    <source>
        <strain evidence="4">VKM Ac-2510</strain>
    </source>
</reference>
<dbReference type="Gene3D" id="3.30.450.180">
    <property type="match status" value="1"/>
</dbReference>
<dbReference type="CDD" id="cd00093">
    <property type="entry name" value="HTH_XRE"/>
    <property type="match status" value="1"/>
</dbReference>
<sequence>MIGPKPPHASMVNALTMRAVAIRAPGWGTNAMSVSSSPLGQFLRARRELVQPEDVGLPREAARRVPGLRREEVAARADISPEYYLRIEQGRDRRPSEQVVRSLARALLLDDNGLSYLSRLARPRPYLRAVRASTGVSDSVTRLLERWKQTPAAVTDANLDVLASNTMARLIAPGVLVPGTNLLEAAYDELTMTTLMHDATGHDQGDEQMIREYIAALRFNGDPHDARLQDVVGRLSTRHLSFRRIWAEYDAKPLSAGVSTMLIEPFGTVSLTWQTLGIPLSPGQFLTTYMAEPGSRAAAVLDTLSSSASSGGESPMRRLESALVLGGRDREARDERAS</sequence>
<dbReference type="Proteomes" id="UP000193244">
    <property type="component" value="Unassembled WGS sequence"/>
</dbReference>
<dbReference type="SUPFAM" id="SSF47413">
    <property type="entry name" value="lambda repressor-like DNA-binding domains"/>
    <property type="match status" value="1"/>
</dbReference>
<dbReference type="Pfam" id="PF17765">
    <property type="entry name" value="MLTR_LBD"/>
    <property type="match status" value="1"/>
</dbReference>
<dbReference type="AlphaFoldDB" id="A0A1X7KJI5"/>
<feature type="domain" description="HTH cro/C1-type" evidence="2">
    <location>
        <begin position="61"/>
        <end position="114"/>
    </location>
</feature>
<feature type="compositionally biased region" description="Basic and acidic residues" evidence="1">
    <location>
        <begin position="327"/>
        <end position="338"/>
    </location>
</feature>
<protein>
    <submittedName>
        <fullName evidence="3">Transcriptional regulator, contains XRE-family HTH domain</fullName>
    </submittedName>
</protein>
<keyword evidence="4" id="KW-1185">Reference proteome</keyword>
<name>A0A1X7KJI5_9MICO</name>
<organism evidence="3 4">
    <name type="scientific">Agreia pratensis</name>
    <dbReference type="NCBI Taxonomy" id="150121"/>
    <lineage>
        <taxon>Bacteria</taxon>
        <taxon>Bacillati</taxon>
        <taxon>Actinomycetota</taxon>
        <taxon>Actinomycetes</taxon>
        <taxon>Micrococcales</taxon>
        <taxon>Microbacteriaceae</taxon>
        <taxon>Agreia</taxon>
    </lineage>
</organism>
<dbReference type="SMART" id="SM00530">
    <property type="entry name" value="HTH_XRE"/>
    <property type="match status" value="1"/>
</dbReference>